<dbReference type="STRING" id="394503.Ccel_3451"/>
<proteinExistence type="predicted"/>
<dbReference type="Pfam" id="PF19745">
    <property type="entry name" value="FUT8_N_cat"/>
    <property type="match status" value="1"/>
</dbReference>
<dbReference type="HOGENOM" id="CLU_871090_0_0_9"/>
<evidence type="ECO:0000313" key="3">
    <source>
        <dbReference type="Proteomes" id="UP000001349"/>
    </source>
</evidence>
<sequence>MKQDKFLLIKTIGDGFWYDMHHTLSNLLLAEITERIPVIYWGSRSMYSTDETSNAFEQFFLPVSKDGMDRLIENINRDADIQVADRYTDIECIMCRMDKTCPYFGLNSRDIYRRMLKKYIRLRPEVENEINTFYAANMEGKTMLAVHIRGSDKILEVSHLHELNKLYPTKIKTYLKERPDAYIFLMTDCKDILEEYKSVYDDKLISTDCKRVLKNGGGVHFQEYCNNKLKGIEIIKDTWLAAKSDYFIGNGFSNVSRAVCELKDWQNQEVTLLF</sequence>
<feature type="domain" description="Alpha-(1,6)-fucosyltransferase N- and catalytic" evidence="1">
    <location>
        <begin position="115"/>
        <end position="268"/>
    </location>
</feature>
<dbReference type="RefSeq" id="WP_015926791.1">
    <property type="nucleotide sequence ID" value="NC_011898.1"/>
</dbReference>
<evidence type="ECO:0000259" key="1">
    <source>
        <dbReference type="Pfam" id="PF19745"/>
    </source>
</evidence>
<organism evidence="2 3">
    <name type="scientific">Ruminiclostridium cellulolyticum (strain ATCC 35319 / DSM 5812 / JCM 6584 / H10)</name>
    <name type="common">Clostridium cellulolyticum</name>
    <dbReference type="NCBI Taxonomy" id="394503"/>
    <lineage>
        <taxon>Bacteria</taxon>
        <taxon>Bacillati</taxon>
        <taxon>Bacillota</taxon>
        <taxon>Clostridia</taxon>
        <taxon>Eubacteriales</taxon>
        <taxon>Oscillospiraceae</taxon>
        <taxon>Ruminiclostridium</taxon>
    </lineage>
</organism>
<protein>
    <submittedName>
        <fullName evidence="2">TPR repeat-containing protein</fullName>
    </submittedName>
</protein>
<dbReference type="AlphaFoldDB" id="B8I1V4"/>
<accession>B8I1V4</accession>
<dbReference type="GO" id="GO:0006487">
    <property type="term" value="P:protein N-linked glycosylation"/>
    <property type="evidence" value="ECO:0007669"/>
    <property type="project" value="TreeGrafter"/>
</dbReference>
<dbReference type="KEGG" id="cce:Ccel_3451"/>
<gene>
    <name evidence="2" type="ordered locus">Ccel_3451</name>
</gene>
<dbReference type="PANTHER" id="PTHR13132">
    <property type="entry name" value="ALPHA- 1,6 -FUCOSYLTRANSFERASE"/>
    <property type="match status" value="1"/>
</dbReference>
<dbReference type="eggNOG" id="ENOG5033PYN">
    <property type="taxonomic scope" value="Bacteria"/>
</dbReference>
<dbReference type="EMBL" id="CP001348">
    <property type="protein sequence ID" value="ACL77739.1"/>
    <property type="molecule type" value="Genomic_DNA"/>
</dbReference>
<dbReference type="CDD" id="cd11296">
    <property type="entry name" value="O-FucT_like"/>
    <property type="match status" value="1"/>
</dbReference>
<name>B8I1V4_RUMCH</name>
<dbReference type="InterPro" id="IPR045573">
    <property type="entry name" value="Fut8_N_cat"/>
</dbReference>
<dbReference type="OrthoDB" id="1737455at2"/>
<dbReference type="PANTHER" id="PTHR13132:SF29">
    <property type="entry name" value="ALPHA-(1,6)-FUCOSYLTRANSFERASE"/>
    <property type="match status" value="1"/>
</dbReference>
<evidence type="ECO:0000313" key="2">
    <source>
        <dbReference type="EMBL" id="ACL77739.1"/>
    </source>
</evidence>
<dbReference type="Proteomes" id="UP000001349">
    <property type="component" value="Chromosome"/>
</dbReference>
<dbReference type="GO" id="GO:0046921">
    <property type="term" value="F:alpha-(1-&gt;6)-fucosyltransferase activity"/>
    <property type="evidence" value="ECO:0007669"/>
    <property type="project" value="TreeGrafter"/>
</dbReference>
<keyword evidence="3" id="KW-1185">Reference proteome</keyword>
<reference evidence="2 3" key="1">
    <citation type="submission" date="2009-01" db="EMBL/GenBank/DDBJ databases">
        <title>Complete sequence of Clostridium cellulolyticum H10.</title>
        <authorList>
            <consortium name="US DOE Joint Genome Institute"/>
            <person name="Lucas S."/>
            <person name="Copeland A."/>
            <person name="Lapidus A."/>
            <person name="Glavina del Rio T."/>
            <person name="Dalin E."/>
            <person name="Tice H."/>
            <person name="Bruce D."/>
            <person name="Goodwin L."/>
            <person name="Pitluck S."/>
            <person name="Chertkov O."/>
            <person name="Saunders E."/>
            <person name="Brettin T."/>
            <person name="Detter J.C."/>
            <person name="Han C."/>
            <person name="Larimer F."/>
            <person name="Land M."/>
            <person name="Hauser L."/>
            <person name="Kyrpides N."/>
            <person name="Ivanova N."/>
            <person name="Zhou J."/>
            <person name="Richardson P."/>
        </authorList>
    </citation>
    <scope>NUCLEOTIDE SEQUENCE [LARGE SCALE GENOMIC DNA]</scope>
    <source>
        <strain evidence="3">ATCC 35319 / DSM 5812 / JCM 6584 / H10</strain>
    </source>
</reference>
<dbReference type="Gene3D" id="3.40.50.11350">
    <property type="match status" value="1"/>
</dbReference>